<dbReference type="SUPFAM" id="SSF82784">
    <property type="entry name" value="OsmC-like"/>
    <property type="match status" value="1"/>
</dbReference>
<organism evidence="1 2">
    <name type="scientific">Actinosynnema pretiosum</name>
    <dbReference type="NCBI Taxonomy" id="42197"/>
    <lineage>
        <taxon>Bacteria</taxon>
        <taxon>Bacillati</taxon>
        <taxon>Actinomycetota</taxon>
        <taxon>Actinomycetes</taxon>
        <taxon>Pseudonocardiales</taxon>
        <taxon>Pseudonocardiaceae</taxon>
        <taxon>Actinosynnema</taxon>
    </lineage>
</organism>
<dbReference type="KEGG" id="apre:CNX65_05115"/>
<dbReference type="EMBL" id="CP023445">
    <property type="protein sequence ID" value="ATE52744.1"/>
    <property type="molecule type" value="Genomic_DNA"/>
</dbReference>
<keyword evidence="2" id="KW-1185">Reference proteome</keyword>
<sequence>MPAVSGVEVTRVGEHVFEARNERGAAVRLGRAGQDGVFSPVELLLAAAAGCAAVTAESLVVRRVGDLSARAEEVRSEGGHELAEVPVALDYDLSALDEARREALAAAVRRAVEGLCTVTRTLKLPVPAPLTLPEA</sequence>
<dbReference type="AlphaFoldDB" id="A0A290Z165"/>
<evidence type="ECO:0000313" key="1">
    <source>
        <dbReference type="EMBL" id="ATE52744.1"/>
    </source>
</evidence>
<gene>
    <name evidence="1" type="ORF">CNX65_05115</name>
</gene>
<name>A0A290Z165_9PSEU</name>
<dbReference type="InterPro" id="IPR003718">
    <property type="entry name" value="OsmC/Ohr_fam"/>
</dbReference>
<dbReference type="Gene3D" id="3.30.300.20">
    <property type="match status" value="1"/>
</dbReference>
<dbReference type="Proteomes" id="UP000218505">
    <property type="component" value="Chromosome"/>
</dbReference>
<accession>A0A290Z165</accession>
<dbReference type="Pfam" id="PF02566">
    <property type="entry name" value="OsmC"/>
    <property type="match status" value="1"/>
</dbReference>
<dbReference type="RefSeq" id="WP_096491734.1">
    <property type="nucleotide sequence ID" value="NZ_CP023445.1"/>
</dbReference>
<evidence type="ECO:0000313" key="2">
    <source>
        <dbReference type="Proteomes" id="UP000218505"/>
    </source>
</evidence>
<reference evidence="1" key="1">
    <citation type="submission" date="2017-09" db="EMBL/GenBank/DDBJ databases">
        <title>Complete Genome Sequence of ansamitocin-producing Bacterium Actinosynnema pretiosum X47.</title>
        <authorList>
            <person name="Cao G."/>
            <person name="Zong G."/>
            <person name="Zhong C."/>
            <person name="Fu J."/>
        </authorList>
    </citation>
    <scope>NUCLEOTIDE SEQUENCE [LARGE SCALE GENOMIC DNA]</scope>
    <source>
        <strain evidence="1">X47</strain>
    </source>
</reference>
<proteinExistence type="predicted"/>
<protein>
    <submittedName>
        <fullName evidence="1">Osmotically inducible protein C</fullName>
    </submittedName>
</protein>
<dbReference type="InterPro" id="IPR036102">
    <property type="entry name" value="OsmC/Ohrsf"/>
</dbReference>
<dbReference type="InterPro" id="IPR015946">
    <property type="entry name" value="KH_dom-like_a/b"/>
</dbReference>